<sequence length="31" mass="3398">MATTDVLTEEDFSDARLDGFLAEAVELANRP</sequence>
<proteinExistence type="predicted"/>
<organism evidence="1 2">
    <name type="scientific">Plantactinospora soyae</name>
    <dbReference type="NCBI Taxonomy" id="1544732"/>
    <lineage>
        <taxon>Bacteria</taxon>
        <taxon>Bacillati</taxon>
        <taxon>Actinomycetota</taxon>
        <taxon>Actinomycetes</taxon>
        <taxon>Micromonosporales</taxon>
        <taxon>Micromonosporaceae</taxon>
        <taxon>Plantactinospora</taxon>
    </lineage>
</organism>
<dbReference type="AlphaFoldDB" id="A0A927MDN8"/>
<dbReference type="Proteomes" id="UP000649753">
    <property type="component" value="Unassembled WGS sequence"/>
</dbReference>
<keyword evidence="2" id="KW-1185">Reference proteome</keyword>
<evidence type="ECO:0000313" key="1">
    <source>
        <dbReference type="EMBL" id="MBE1492697.1"/>
    </source>
</evidence>
<name>A0A927MDN8_9ACTN</name>
<evidence type="ECO:0000313" key="2">
    <source>
        <dbReference type="Proteomes" id="UP000649753"/>
    </source>
</evidence>
<gene>
    <name evidence="1" type="ORF">H4W31_008335</name>
</gene>
<dbReference type="EMBL" id="JADBEB010000001">
    <property type="protein sequence ID" value="MBE1492697.1"/>
    <property type="molecule type" value="Genomic_DNA"/>
</dbReference>
<protein>
    <submittedName>
        <fullName evidence="1">Uncharacterized protein</fullName>
    </submittedName>
</protein>
<reference evidence="1" key="1">
    <citation type="submission" date="2020-10" db="EMBL/GenBank/DDBJ databases">
        <title>Sequencing the genomes of 1000 actinobacteria strains.</title>
        <authorList>
            <person name="Klenk H.-P."/>
        </authorList>
    </citation>
    <scope>NUCLEOTIDE SEQUENCE</scope>
    <source>
        <strain evidence="1">DSM 46832</strain>
    </source>
</reference>
<accession>A0A927MDN8</accession>
<comment type="caution">
    <text evidence="1">The sequence shown here is derived from an EMBL/GenBank/DDBJ whole genome shotgun (WGS) entry which is preliminary data.</text>
</comment>